<dbReference type="Proteomes" id="UP000017984">
    <property type="component" value="Chromosome"/>
</dbReference>
<dbReference type="AlphaFoldDB" id="V6KJ07"/>
<accession>V6KJ07</accession>
<dbReference type="STRING" id="1352936.M878_15455"/>
<evidence type="ECO:0000256" key="1">
    <source>
        <dbReference type="SAM" id="MobiDB-lite"/>
    </source>
</evidence>
<feature type="region of interest" description="Disordered" evidence="1">
    <location>
        <begin position="36"/>
        <end position="66"/>
    </location>
</feature>
<dbReference type="EMBL" id="AWQX01000132">
    <property type="protein sequence ID" value="EST32155.1"/>
    <property type="molecule type" value="Genomic_DNA"/>
</dbReference>
<sequence length="66" mass="6732">MPVPLDWSYAAVNSVADTPATSPSYRFRIVATPTGTAVSTTGSGSRTSAGGNSSTLNVPEALMPRC</sequence>
<evidence type="ECO:0000313" key="2">
    <source>
        <dbReference type="EMBL" id="EST32155.1"/>
    </source>
</evidence>
<gene>
    <name evidence="2" type="ORF">M878_15455</name>
</gene>
<reference evidence="2 3" key="1">
    <citation type="journal article" date="2014" name="Genome Announc.">
        <title>Draft Genome Sequence of Streptomyces roseochromogenes subsp. oscitans DS 12.976, Producer of the Aminocoumarin Antibiotic Clorobiocin.</title>
        <authorList>
            <person name="Ruckert C."/>
            <person name="Kalinowski J."/>
            <person name="Heide L."/>
            <person name="Apel A.K."/>
        </authorList>
    </citation>
    <scope>NUCLEOTIDE SEQUENCE [LARGE SCALE GENOMIC DNA]</scope>
    <source>
        <strain evidence="2 3">DS 12.976</strain>
    </source>
</reference>
<feature type="compositionally biased region" description="Low complexity" evidence="1">
    <location>
        <begin position="36"/>
        <end position="55"/>
    </location>
</feature>
<dbReference type="HOGENOM" id="CLU_2829525_0_0_11"/>
<protein>
    <submittedName>
        <fullName evidence="2">Uncharacterized protein</fullName>
    </submittedName>
</protein>
<evidence type="ECO:0000313" key="3">
    <source>
        <dbReference type="Proteomes" id="UP000017984"/>
    </source>
</evidence>
<keyword evidence="3" id="KW-1185">Reference proteome</keyword>
<name>V6KJ07_STRRC</name>
<proteinExistence type="predicted"/>
<organism evidence="2 3">
    <name type="scientific">Streptomyces roseochromogenus subsp. oscitans DS 12.976</name>
    <dbReference type="NCBI Taxonomy" id="1352936"/>
    <lineage>
        <taxon>Bacteria</taxon>
        <taxon>Bacillati</taxon>
        <taxon>Actinomycetota</taxon>
        <taxon>Actinomycetes</taxon>
        <taxon>Kitasatosporales</taxon>
        <taxon>Streptomycetaceae</taxon>
        <taxon>Streptomyces</taxon>
    </lineage>
</organism>
<comment type="caution">
    <text evidence="2">The sequence shown here is derived from an EMBL/GenBank/DDBJ whole genome shotgun (WGS) entry which is preliminary data.</text>
</comment>